<dbReference type="PROSITE" id="PS50928">
    <property type="entry name" value="ABC_TM1"/>
    <property type="match status" value="1"/>
</dbReference>
<organism evidence="9 10">
    <name type="scientific">Cohnella cholangitidis</name>
    <dbReference type="NCBI Taxonomy" id="2598458"/>
    <lineage>
        <taxon>Bacteria</taxon>
        <taxon>Bacillati</taxon>
        <taxon>Bacillota</taxon>
        <taxon>Bacilli</taxon>
        <taxon>Bacillales</taxon>
        <taxon>Paenibacillaceae</taxon>
        <taxon>Cohnella</taxon>
    </lineage>
</organism>
<feature type="transmembrane region" description="Helical" evidence="7">
    <location>
        <begin position="192"/>
        <end position="214"/>
    </location>
</feature>
<dbReference type="GO" id="GO:0042956">
    <property type="term" value="P:maltodextrin transmembrane transport"/>
    <property type="evidence" value="ECO:0007669"/>
    <property type="project" value="TreeGrafter"/>
</dbReference>
<dbReference type="AlphaFoldDB" id="A0A7G5BUI9"/>
<evidence type="ECO:0000256" key="5">
    <source>
        <dbReference type="ARBA" id="ARBA00022989"/>
    </source>
</evidence>
<dbReference type="EMBL" id="CP041969">
    <property type="protein sequence ID" value="QMV40623.1"/>
    <property type="molecule type" value="Genomic_DNA"/>
</dbReference>
<dbReference type="SUPFAM" id="SSF161098">
    <property type="entry name" value="MetI-like"/>
    <property type="match status" value="1"/>
</dbReference>
<comment type="subcellular location">
    <subcellularLocation>
        <location evidence="1 7">Cell membrane</location>
        <topology evidence="1 7">Multi-pass membrane protein</topology>
    </subcellularLocation>
</comment>
<dbReference type="CDD" id="cd06261">
    <property type="entry name" value="TM_PBP2"/>
    <property type="match status" value="1"/>
</dbReference>
<dbReference type="Gene3D" id="1.10.3720.10">
    <property type="entry name" value="MetI-like"/>
    <property type="match status" value="1"/>
</dbReference>
<keyword evidence="10" id="KW-1185">Reference proteome</keyword>
<reference evidence="9 10" key="1">
    <citation type="submission" date="2019-07" db="EMBL/GenBank/DDBJ databases">
        <authorList>
            <person name="Kim J.K."/>
            <person name="Cheong H.-M."/>
            <person name="Choi Y."/>
            <person name="Hwang K.J."/>
            <person name="Lee S."/>
            <person name="Choi C."/>
        </authorList>
    </citation>
    <scope>NUCLEOTIDE SEQUENCE [LARGE SCALE GENOMIC DNA]</scope>
    <source>
        <strain evidence="9 10">KS 22</strain>
    </source>
</reference>
<dbReference type="RefSeq" id="WP_182301978.1">
    <property type="nucleotide sequence ID" value="NZ_CP041969.1"/>
</dbReference>
<keyword evidence="6 7" id="KW-0472">Membrane</keyword>
<dbReference type="GO" id="GO:0015423">
    <property type="term" value="F:ABC-type maltose transporter activity"/>
    <property type="evidence" value="ECO:0007669"/>
    <property type="project" value="TreeGrafter"/>
</dbReference>
<keyword evidence="2 7" id="KW-0813">Transport</keyword>
<dbReference type="InterPro" id="IPR050901">
    <property type="entry name" value="BP-dep_ABC_trans_perm"/>
</dbReference>
<evidence type="ECO:0000256" key="4">
    <source>
        <dbReference type="ARBA" id="ARBA00022692"/>
    </source>
</evidence>
<feature type="transmembrane region" description="Helical" evidence="7">
    <location>
        <begin position="238"/>
        <end position="259"/>
    </location>
</feature>
<sequence>MKTRHLITYIILVLLTVSIVYPALWIVMSSLKEGNSLYSETLIPKKFTLDHYKELFTSTRYQYVQWYLNTIKVAVISAILGTLMTLLGSYAMARFRFVGRKFGLTGMLVLNMFPSFMSLVAIYILMLQFNLLNSHWALILVYSSGAFISNVFVAKGFYDTIPRSLEEAARIDGASNWKVFTSVMVPLSKPMLTYVSLVIFNGAWIDFIFARLILRTEDKSTLAVGLYNIVNQQTSTDFTFFAAGAVLLAVPVLVLFIWLQRFLVEGLTSGASKG</sequence>
<feature type="transmembrane region" description="Helical" evidence="7">
    <location>
        <begin position="108"/>
        <end position="129"/>
    </location>
</feature>
<evidence type="ECO:0000313" key="10">
    <source>
        <dbReference type="Proteomes" id="UP000515679"/>
    </source>
</evidence>
<feature type="transmembrane region" description="Helical" evidence="7">
    <location>
        <begin position="7"/>
        <end position="28"/>
    </location>
</feature>
<proteinExistence type="inferred from homology"/>
<keyword evidence="5 7" id="KW-1133">Transmembrane helix</keyword>
<keyword evidence="4 7" id="KW-0812">Transmembrane</keyword>
<protein>
    <submittedName>
        <fullName evidence="9">Sugar ABC transporter permease</fullName>
    </submittedName>
</protein>
<comment type="similarity">
    <text evidence="7">Belongs to the binding-protein-dependent transport system permease family.</text>
</comment>
<gene>
    <name evidence="9" type="ORF">FPL14_04945</name>
</gene>
<dbReference type="InterPro" id="IPR035906">
    <property type="entry name" value="MetI-like_sf"/>
</dbReference>
<evidence type="ECO:0000256" key="7">
    <source>
        <dbReference type="RuleBase" id="RU363032"/>
    </source>
</evidence>
<accession>A0A7G5BUI9</accession>
<dbReference type="InterPro" id="IPR000515">
    <property type="entry name" value="MetI-like"/>
</dbReference>
<name>A0A7G5BUI9_9BACL</name>
<feature type="transmembrane region" description="Helical" evidence="7">
    <location>
        <begin position="135"/>
        <end position="154"/>
    </location>
</feature>
<keyword evidence="3" id="KW-1003">Cell membrane</keyword>
<dbReference type="Proteomes" id="UP000515679">
    <property type="component" value="Chromosome"/>
</dbReference>
<evidence type="ECO:0000256" key="6">
    <source>
        <dbReference type="ARBA" id="ARBA00023136"/>
    </source>
</evidence>
<evidence type="ECO:0000256" key="3">
    <source>
        <dbReference type="ARBA" id="ARBA00022475"/>
    </source>
</evidence>
<feature type="domain" description="ABC transmembrane type-1" evidence="8">
    <location>
        <begin position="67"/>
        <end position="259"/>
    </location>
</feature>
<feature type="transmembrane region" description="Helical" evidence="7">
    <location>
        <begin position="66"/>
        <end position="87"/>
    </location>
</feature>
<dbReference type="KEGG" id="cchl:FPL14_04945"/>
<evidence type="ECO:0000259" key="8">
    <source>
        <dbReference type="PROSITE" id="PS50928"/>
    </source>
</evidence>
<evidence type="ECO:0000256" key="2">
    <source>
        <dbReference type="ARBA" id="ARBA00022448"/>
    </source>
</evidence>
<dbReference type="Pfam" id="PF00528">
    <property type="entry name" value="BPD_transp_1"/>
    <property type="match status" value="1"/>
</dbReference>
<dbReference type="GO" id="GO:0005886">
    <property type="term" value="C:plasma membrane"/>
    <property type="evidence" value="ECO:0007669"/>
    <property type="project" value="UniProtKB-SubCell"/>
</dbReference>
<evidence type="ECO:0000313" key="9">
    <source>
        <dbReference type="EMBL" id="QMV40623.1"/>
    </source>
</evidence>
<dbReference type="PANTHER" id="PTHR32243">
    <property type="entry name" value="MALTOSE TRANSPORT SYSTEM PERMEASE-RELATED"/>
    <property type="match status" value="1"/>
</dbReference>
<evidence type="ECO:0000256" key="1">
    <source>
        <dbReference type="ARBA" id="ARBA00004651"/>
    </source>
</evidence>
<dbReference type="PANTHER" id="PTHR32243:SF34">
    <property type="entry name" value="GALACTOOLIGOSACCHARIDES TRANSPORT SYSTEM PERMEASE PROTEIN GANQ"/>
    <property type="match status" value="1"/>
</dbReference>